<dbReference type="Proteomes" id="UP000817658">
    <property type="component" value="Chromosome 1"/>
</dbReference>
<evidence type="ECO:0000313" key="2">
    <source>
        <dbReference type="EMBL" id="BAB84396.1"/>
    </source>
</evidence>
<sequence>MNWARIDDAQPAVDGPTAAHSAPPAVLSPAAAALLHSAGRRALARLLRPRSPPLDNEEDDKFEFSVYAVAAVLSAADELFFGVRHMPMLPPLRPPSPSCSPPPCLEVRSVVGIGGAICSCLCPRSWATLSRSPLRTCSAPVASLLYLMSKKPAGAPAVDAPLKRWDHHQPFLTRVPSSSSASSFNSRRNSRVL</sequence>
<name>Q8W0G7_ORYSJ</name>
<dbReference type="AlphaFoldDB" id="Q8W0G7"/>
<feature type="region of interest" description="Disordered" evidence="1">
    <location>
        <begin position="1"/>
        <end position="21"/>
    </location>
</feature>
<evidence type="ECO:0000256" key="1">
    <source>
        <dbReference type="SAM" id="MobiDB-lite"/>
    </source>
</evidence>
<proteinExistence type="predicted"/>
<gene>
    <name evidence="2" type="primary">P0529E05.18</name>
</gene>
<feature type="region of interest" description="Disordered" evidence="1">
    <location>
        <begin position="173"/>
        <end position="193"/>
    </location>
</feature>
<organism evidence="2">
    <name type="scientific">Oryza sativa subsp. japonica</name>
    <name type="common">Rice</name>
    <dbReference type="NCBI Taxonomy" id="39947"/>
    <lineage>
        <taxon>Eukaryota</taxon>
        <taxon>Viridiplantae</taxon>
        <taxon>Streptophyta</taxon>
        <taxon>Embryophyta</taxon>
        <taxon>Tracheophyta</taxon>
        <taxon>Spermatophyta</taxon>
        <taxon>Magnoliopsida</taxon>
        <taxon>Liliopsida</taxon>
        <taxon>Poales</taxon>
        <taxon>Poaceae</taxon>
        <taxon>BOP clade</taxon>
        <taxon>Oryzoideae</taxon>
        <taxon>Oryzeae</taxon>
        <taxon>Oryzinae</taxon>
        <taxon>Oryza</taxon>
        <taxon>Oryza sativa</taxon>
    </lineage>
</organism>
<protein>
    <submittedName>
        <fullName evidence="2">Uncharacterized protein</fullName>
    </submittedName>
</protein>
<reference evidence="2" key="1">
    <citation type="journal article" date="2002" name="Nature">
        <title>The genome sequence and structure of rice chromosome 1.</title>
        <authorList>
            <person name="Sasaki T."/>
            <person name="Matsumoto T."/>
            <person name="Yamamoto K."/>
            <person name="Sakata K."/>
            <person name="Baba T."/>
            <person name="Katayose Y."/>
            <person name="Wu J."/>
            <person name="Niimura Y."/>
            <person name="Cheng Z."/>
            <person name="Nagamura Y."/>
            <person name="Antonio B.A."/>
            <person name="Kanamori H."/>
            <person name="Hosokawa S."/>
            <person name="Masukawa M."/>
            <person name="Arikawa K."/>
            <person name="Chiden Y."/>
            <person name="Hayashi M."/>
            <person name="Okamoto M."/>
            <person name="Ando T."/>
            <person name="Aoki H."/>
            <person name="Arita K."/>
            <person name="Hamada M."/>
            <person name="Harada C."/>
            <person name="Hijishita S."/>
            <person name="Honda M."/>
            <person name="Ichikawa Y."/>
            <person name="Idonuma A."/>
            <person name="Iijima M."/>
            <person name="Ikeda M."/>
            <person name="Ikeno M."/>
            <person name="Itoh S."/>
            <person name="Itoh T."/>
            <person name="Itoh Y."/>
            <person name="Itoh Y."/>
            <person name="Iwabuchi A."/>
            <person name="Kamiya K."/>
            <person name="Karasawa W."/>
            <person name="Katagiri S."/>
            <person name="Kikuta A."/>
            <person name="Kobayashi N."/>
            <person name="Kono I."/>
            <person name="Machita K."/>
            <person name="Maehara T."/>
            <person name="Mizuno H."/>
            <person name="Mizubayashi T."/>
            <person name="Mukai Y."/>
            <person name="Nagasaki H."/>
            <person name="Nakashima M."/>
            <person name="Nakama Y."/>
            <person name="Nakamichi Y."/>
            <person name="Nakamura M."/>
            <person name="Namiki N."/>
            <person name="Negishi M."/>
            <person name="Ohta I."/>
            <person name="Ono N."/>
            <person name="Saji S."/>
            <person name="Sakai K."/>
            <person name="Shibata M."/>
            <person name="Shimokawa T."/>
            <person name="Shomura A."/>
            <person name="Song J."/>
            <person name="Takazaki Y."/>
            <person name="Terasawa K."/>
            <person name="Tsuji K."/>
            <person name="Waki K."/>
            <person name="Yamagata H."/>
            <person name="Yamane H."/>
            <person name="Yoshiki S."/>
            <person name="Yoshihara R."/>
            <person name="Yukawa K."/>
            <person name="Zhong H."/>
            <person name="Iwama H."/>
            <person name="Endo T."/>
            <person name="Ito H."/>
            <person name="Hahn J.H."/>
            <person name="Kim H.I."/>
            <person name="Eun M.Y."/>
            <person name="Yano M."/>
            <person name="Jiang J."/>
            <person name="Gojobori T."/>
        </authorList>
    </citation>
    <scope>NUCLEOTIDE SEQUENCE [LARGE SCALE GENOMIC DNA]</scope>
</reference>
<feature type="compositionally biased region" description="Low complexity" evidence="1">
    <location>
        <begin position="177"/>
        <end position="187"/>
    </location>
</feature>
<accession>Q8W0G7</accession>
<dbReference type="EMBL" id="AP003279">
    <property type="protein sequence ID" value="BAB84396.1"/>
    <property type="molecule type" value="Genomic_DNA"/>
</dbReference>